<dbReference type="Proteomes" id="UP000029981">
    <property type="component" value="Chromosome 3"/>
</dbReference>
<sequence length="97" mass="10985">MKTCVGKSGPSSSFSTVEDRKNFKAREVEGGVRCNVIPIWFLLVPYETLPCQYPNKAYEIDCKLGDAKTGQLIGIVKKYWKSLDLLYSKYSLTVKLQ</sequence>
<evidence type="ECO:0000313" key="1">
    <source>
        <dbReference type="EMBL" id="KGN57067.1"/>
    </source>
</evidence>
<dbReference type="Gramene" id="KGN57067">
    <property type="protein sequence ID" value="KGN57067"/>
    <property type="gene ID" value="Csa_3G151450"/>
</dbReference>
<reference evidence="1 2" key="3">
    <citation type="journal article" date="2010" name="BMC Genomics">
        <title>Transcriptome sequencing and comparative analysis of cucumber flowers with different sex types.</title>
        <authorList>
            <person name="Guo S."/>
            <person name="Zheng Y."/>
            <person name="Joung J.G."/>
            <person name="Liu S."/>
            <person name="Zhang Z."/>
            <person name="Crasta O.R."/>
            <person name="Sobral B.W."/>
            <person name="Xu Y."/>
            <person name="Huang S."/>
            <person name="Fei Z."/>
        </authorList>
    </citation>
    <scope>NUCLEOTIDE SEQUENCE [LARGE SCALE GENOMIC DNA]</scope>
    <source>
        <strain evidence="2">cv. 9930</strain>
    </source>
</reference>
<organism evidence="1 2">
    <name type="scientific">Cucumis sativus</name>
    <name type="common">Cucumber</name>
    <dbReference type="NCBI Taxonomy" id="3659"/>
    <lineage>
        <taxon>Eukaryota</taxon>
        <taxon>Viridiplantae</taxon>
        <taxon>Streptophyta</taxon>
        <taxon>Embryophyta</taxon>
        <taxon>Tracheophyta</taxon>
        <taxon>Spermatophyta</taxon>
        <taxon>Magnoliopsida</taxon>
        <taxon>eudicotyledons</taxon>
        <taxon>Gunneridae</taxon>
        <taxon>Pentapetalae</taxon>
        <taxon>rosids</taxon>
        <taxon>fabids</taxon>
        <taxon>Cucurbitales</taxon>
        <taxon>Cucurbitaceae</taxon>
        <taxon>Benincaseae</taxon>
        <taxon>Cucumis</taxon>
    </lineage>
</organism>
<reference evidence="1 2" key="4">
    <citation type="journal article" date="2011" name="BMC Genomics">
        <title>RNA-Seq improves annotation of protein-coding genes in the cucumber genome.</title>
        <authorList>
            <person name="Li Z."/>
            <person name="Zhang Z."/>
            <person name="Yan P."/>
            <person name="Huang S."/>
            <person name="Fei Z."/>
            <person name="Lin K."/>
        </authorList>
    </citation>
    <scope>NUCLEOTIDE SEQUENCE [LARGE SCALE GENOMIC DNA]</scope>
    <source>
        <strain evidence="2">cv. 9930</strain>
    </source>
</reference>
<name>A0A0A0L8X6_CUCSA</name>
<dbReference type="AlphaFoldDB" id="A0A0A0L8X6"/>
<accession>A0A0A0L8X6</accession>
<evidence type="ECO:0000313" key="2">
    <source>
        <dbReference type="Proteomes" id="UP000029981"/>
    </source>
</evidence>
<proteinExistence type="predicted"/>
<dbReference type="EMBL" id="CM002924">
    <property type="protein sequence ID" value="KGN57067.1"/>
    <property type="molecule type" value="Genomic_DNA"/>
</dbReference>
<protein>
    <submittedName>
        <fullName evidence="1">Uncharacterized protein</fullName>
    </submittedName>
</protein>
<keyword evidence="2" id="KW-1185">Reference proteome</keyword>
<reference evidence="1 2" key="1">
    <citation type="journal article" date="2009" name="Nat. Genet.">
        <title>The genome of the cucumber, Cucumis sativus L.</title>
        <authorList>
            <person name="Huang S."/>
            <person name="Li R."/>
            <person name="Zhang Z."/>
            <person name="Li L."/>
            <person name="Gu X."/>
            <person name="Fan W."/>
            <person name="Lucas W.J."/>
            <person name="Wang X."/>
            <person name="Xie B."/>
            <person name="Ni P."/>
            <person name="Ren Y."/>
            <person name="Zhu H."/>
            <person name="Li J."/>
            <person name="Lin K."/>
            <person name="Jin W."/>
            <person name="Fei Z."/>
            <person name="Li G."/>
            <person name="Staub J."/>
            <person name="Kilian A."/>
            <person name="van der Vossen E.A."/>
            <person name="Wu Y."/>
            <person name="Guo J."/>
            <person name="He J."/>
            <person name="Jia Z."/>
            <person name="Ren Y."/>
            <person name="Tian G."/>
            <person name="Lu Y."/>
            <person name="Ruan J."/>
            <person name="Qian W."/>
            <person name="Wang M."/>
            <person name="Huang Q."/>
            <person name="Li B."/>
            <person name="Xuan Z."/>
            <person name="Cao J."/>
            <person name="Asan"/>
            <person name="Wu Z."/>
            <person name="Zhang J."/>
            <person name="Cai Q."/>
            <person name="Bai Y."/>
            <person name="Zhao B."/>
            <person name="Han Y."/>
            <person name="Li Y."/>
            <person name="Li X."/>
            <person name="Wang S."/>
            <person name="Shi Q."/>
            <person name="Liu S."/>
            <person name="Cho W.K."/>
            <person name="Kim J.Y."/>
            <person name="Xu Y."/>
            <person name="Heller-Uszynska K."/>
            <person name="Miao H."/>
            <person name="Cheng Z."/>
            <person name="Zhang S."/>
            <person name="Wu J."/>
            <person name="Yang Y."/>
            <person name="Kang H."/>
            <person name="Li M."/>
            <person name="Liang H."/>
            <person name="Ren X."/>
            <person name="Shi Z."/>
            <person name="Wen M."/>
            <person name="Jian M."/>
            <person name="Yang H."/>
            <person name="Zhang G."/>
            <person name="Yang Z."/>
            <person name="Chen R."/>
            <person name="Liu S."/>
            <person name="Li J."/>
            <person name="Ma L."/>
            <person name="Liu H."/>
            <person name="Zhou Y."/>
            <person name="Zhao J."/>
            <person name="Fang X."/>
            <person name="Li G."/>
            <person name="Fang L."/>
            <person name="Li Y."/>
            <person name="Liu D."/>
            <person name="Zheng H."/>
            <person name="Zhang Y."/>
            <person name="Qin N."/>
            <person name="Li Z."/>
            <person name="Yang G."/>
            <person name="Yang S."/>
            <person name="Bolund L."/>
            <person name="Kristiansen K."/>
            <person name="Zheng H."/>
            <person name="Li S."/>
            <person name="Zhang X."/>
            <person name="Yang H."/>
            <person name="Wang J."/>
            <person name="Sun R."/>
            <person name="Zhang B."/>
            <person name="Jiang S."/>
            <person name="Wang J."/>
            <person name="Du Y."/>
            <person name="Li S."/>
        </authorList>
    </citation>
    <scope>NUCLEOTIDE SEQUENCE [LARGE SCALE GENOMIC DNA]</scope>
    <source>
        <strain evidence="2">cv. 9930</strain>
    </source>
</reference>
<reference evidence="1 2" key="2">
    <citation type="journal article" date="2009" name="PLoS ONE">
        <title>An integrated genetic and cytogenetic map of the cucumber genome.</title>
        <authorList>
            <person name="Ren Y."/>
            <person name="Zhang Z."/>
            <person name="Liu J."/>
            <person name="Staub J.E."/>
            <person name="Han Y."/>
            <person name="Cheng Z."/>
            <person name="Li X."/>
            <person name="Lu J."/>
            <person name="Miao H."/>
            <person name="Kang H."/>
            <person name="Xie B."/>
            <person name="Gu X."/>
            <person name="Wang X."/>
            <person name="Du Y."/>
            <person name="Jin W."/>
            <person name="Huang S."/>
        </authorList>
    </citation>
    <scope>NUCLEOTIDE SEQUENCE [LARGE SCALE GENOMIC DNA]</scope>
    <source>
        <strain evidence="2">cv. 9930</strain>
    </source>
</reference>
<gene>
    <name evidence="1" type="ORF">Csa_3G151450</name>
</gene>